<gene>
    <name evidence="8" type="primary">flgE</name>
    <name evidence="8" type="ORF">LKMONMHP_0225</name>
</gene>
<evidence type="ECO:0000313" key="9">
    <source>
        <dbReference type="Proteomes" id="UP001055156"/>
    </source>
</evidence>
<comment type="subcellular location">
    <subcellularLocation>
        <location evidence="1 4">Bacterial flagellum basal body</location>
    </subcellularLocation>
</comment>
<evidence type="ECO:0000256" key="4">
    <source>
        <dbReference type="RuleBase" id="RU362116"/>
    </source>
</evidence>
<dbReference type="RefSeq" id="WP_238309341.1">
    <property type="nucleotide sequence ID" value="NZ_BPQV01000001.1"/>
</dbReference>
<dbReference type="InterPro" id="IPR001444">
    <property type="entry name" value="Flag_bb_rod_N"/>
</dbReference>
<keyword evidence="3 4" id="KW-0975">Bacterial flagellum</keyword>
<keyword evidence="8" id="KW-0969">Cilium</keyword>
<dbReference type="Pfam" id="PF22692">
    <property type="entry name" value="LlgE_F_G_D1"/>
    <property type="match status" value="1"/>
</dbReference>
<feature type="domain" description="Flagellar hook protein FlgE/F/G-like D1" evidence="7">
    <location>
        <begin position="85"/>
        <end position="163"/>
    </location>
</feature>
<feature type="domain" description="Flagellar basal body rod protein N-terminal" evidence="5">
    <location>
        <begin position="7"/>
        <end position="37"/>
    </location>
</feature>
<evidence type="ECO:0000256" key="2">
    <source>
        <dbReference type="ARBA" id="ARBA00009677"/>
    </source>
</evidence>
<dbReference type="InterPro" id="IPR020013">
    <property type="entry name" value="Flagellar_FlgE/F/G"/>
</dbReference>
<feature type="domain" description="Flagellar basal-body/hook protein C-terminal" evidence="6">
    <location>
        <begin position="414"/>
        <end position="455"/>
    </location>
</feature>
<name>A0ABQ4T2D6_METOR</name>
<evidence type="ECO:0000313" key="8">
    <source>
        <dbReference type="EMBL" id="GJE25388.1"/>
    </source>
</evidence>
<dbReference type="EMBL" id="BPQV01000001">
    <property type="protein sequence ID" value="GJE25388.1"/>
    <property type="molecule type" value="Genomic_DNA"/>
</dbReference>
<comment type="function">
    <text evidence="4">A flexible structure which links the flagellar filament to the drive apparatus in the basal body.</text>
</comment>
<dbReference type="SUPFAM" id="SSF117143">
    <property type="entry name" value="Flagellar hook protein flgE"/>
    <property type="match status" value="1"/>
</dbReference>
<reference evidence="8" key="1">
    <citation type="journal article" date="2021" name="Front. Microbiol.">
        <title>Comprehensive Comparative Genomics and Phenotyping of Methylobacterium Species.</title>
        <authorList>
            <person name="Alessa O."/>
            <person name="Ogura Y."/>
            <person name="Fujitani Y."/>
            <person name="Takami H."/>
            <person name="Hayashi T."/>
            <person name="Sahin N."/>
            <person name="Tani A."/>
        </authorList>
    </citation>
    <scope>NUCLEOTIDE SEQUENCE</scope>
    <source>
        <strain evidence="8">NBRC 15689</strain>
    </source>
</reference>
<evidence type="ECO:0000259" key="7">
    <source>
        <dbReference type="Pfam" id="PF22692"/>
    </source>
</evidence>
<dbReference type="Pfam" id="PF00460">
    <property type="entry name" value="Flg_bb_rod"/>
    <property type="match status" value="1"/>
</dbReference>
<evidence type="ECO:0000259" key="5">
    <source>
        <dbReference type="Pfam" id="PF00460"/>
    </source>
</evidence>
<reference evidence="8" key="2">
    <citation type="submission" date="2021-08" db="EMBL/GenBank/DDBJ databases">
        <authorList>
            <person name="Tani A."/>
            <person name="Ola A."/>
            <person name="Ogura Y."/>
            <person name="Katsura K."/>
            <person name="Hayashi T."/>
        </authorList>
    </citation>
    <scope>NUCLEOTIDE SEQUENCE</scope>
    <source>
        <strain evidence="8">NBRC 15689</strain>
    </source>
</reference>
<protein>
    <recommendedName>
        <fullName evidence="4">Flagellar hook protein FlgE</fullName>
    </recommendedName>
</protein>
<evidence type="ECO:0000259" key="6">
    <source>
        <dbReference type="Pfam" id="PF06429"/>
    </source>
</evidence>
<dbReference type="NCBIfam" id="TIGR03506">
    <property type="entry name" value="FlgEFG_subfam"/>
    <property type="match status" value="1"/>
</dbReference>
<dbReference type="InterPro" id="IPR053967">
    <property type="entry name" value="LlgE_F_G-like_D1"/>
</dbReference>
<keyword evidence="9" id="KW-1185">Reference proteome</keyword>
<keyword evidence="8" id="KW-0966">Cell projection</keyword>
<dbReference type="InterPro" id="IPR010930">
    <property type="entry name" value="Flg_bb/hook_C_dom"/>
</dbReference>
<keyword evidence="8" id="KW-0282">Flagellum</keyword>
<evidence type="ECO:0000256" key="3">
    <source>
        <dbReference type="ARBA" id="ARBA00023143"/>
    </source>
</evidence>
<dbReference type="PANTHER" id="PTHR30435">
    <property type="entry name" value="FLAGELLAR PROTEIN"/>
    <property type="match status" value="1"/>
</dbReference>
<comment type="similarity">
    <text evidence="2 4">Belongs to the flagella basal body rod proteins family.</text>
</comment>
<sequence>MDVFSALQTAVSGLKAQSFALDNISGNIANSATTAYKRTDTSFSDLVTEFDNPKRQVAGSVAADSRKTTSVQGLISATDTATNMALNGDGFFVVQTKTGMSGSTSTFSGDVYTRRGDFALDKNGYLVNGGGAYLTGSTLDPATGNVTATGSPIQISSATLPAKATSTITYSAILPKTPATGNTSSSLLPAFSDGTDARVLSGTGTGTVTTANASTFVNDSITGPTLTVYSAGGDATTIQTRWAKVANASASAGTSDTWNLFYANNNTSTGTDTSWTNVGQAFTFNSSGQLSAPTGGSVPLSNVTIGGTALGNLTLKLGSGGLTQQASSAGTAITNALSQDGYSAGTLKSLSVTENGTIQGTYTNGRTLSLATAATARFANADGLVADSSGTYAQTADSGEPLSGLGATTIVGSNVEASNTDIASEFSKMIVTQQAYSANTRVMSTAQNMMSDLLNVIR</sequence>
<evidence type="ECO:0000256" key="1">
    <source>
        <dbReference type="ARBA" id="ARBA00004117"/>
    </source>
</evidence>
<dbReference type="InterPro" id="IPR037925">
    <property type="entry name" value="FlgE/F/G-like"/>
</dbReference>
<dbReference type="Proteomes" id="UP001055156">
    <property type="component" value="Unassembled WGS sequence"/>
</dbReference>
<dbReference type="Pfam" id="PF06429">
    <property type="entry name" value="Flg_bbr_C"/>
    <property type="match status" value="1"/>
</dbReference>
<organism evidence="8 9">
    <name type="scientific">Methylobacterium organophilum</name>
    <dbReference type="NCBI Taxonomy" id="410"/>
    <lineage>
        <taxon>Bacteria</taxon>
        <taxon>Pseudomonadati</taxon>
        <taxon>Pseudomonadota</taxon>
        <taxon>Alphaproteobacteria</taxon>
        <taxon>Hyphomicrobiales</taxon>
        <taxon>Methylobacteriaceae</taxon>
        <taxon>Methylobacterium</taxon>
    </lineage>
</organism>
<accession>A0ABQ4T2D6</accession>
<comment type="caution">
    <text evidence="8">The sequence shown here is derived from an EMBL/GenBank/DDBJ whole genome shotgun (WGS) entry which is preliminary data.</text>
</comment>
<dbReference type="PANTHER" id="PTHR30435:SF1">
    <property type="entry name" value="FLAGELLAR HOOK PROTEIN FLGE"/>
    <property type="match status" value="1"/>
</dbReference>
<proteinExistence type="inferred from homology"/>